<evidence type="ECO:0000256" key="5">
    <source>
        <dbReference type="ARBA" id="ARBA00022723"/>
    </source>
</evidence>
<dbReference type="AlphaFoldDB" id="A0A1S3T989"/>
<keyword evidence="5" id="KW-0479">Metal-binding</keyword>
<comment type="subcellular location">
    <subcellularLocation>
        <location evidence="2">Nucleus</location>
    </subcellularLocation>
</comment>
<gene>
    <name evidence="12" type="primary">LOC106753054</name>
</gene>
<dbReference type="PANTHER" id="PTHR22930:SF268">
    <property type="entry name" value="NUCLEASE HARBI1"/>
    <property type="match status" value="1"/>
</dbReference>
<evidence type="ECO:0000313" key="12">
    <source>
        <dbReference type="RefSeq" id="XP_014490327.1"/>
    </source>
</evidence>
<proteinExistence type="inferred from homology"/>
<evidence type="ECO:0000256" key="6">
    <source>
        <dbReference type="ARBA" id="ARBA00022801"/>
    </source>
</evidence>
<dbReference type="InterPro" id="IPR045249">
    <property type="entry name" value="HARBI1-like"/>
</dbReference>
<dbReference type="GO" id="GO:0005634">
    <property type="term" value="C:nucleus"/>
    <property type="evidence" value="ECO:0007669"/>
    <property type="project" value="UniProtKB-SubCell"/>
</dbReference>
<evidence type="ECO:0000256" key="1">
    <source>
        <dbReference type="ARBA" id="ARBA00001968"/>
    </source>
</evidence>
<keyword evidence="11" id="KW-1185">Reference proteome</keyword>
<dbReference type="GO" id="GO:0046872">
    <property type="term" value="F:metal ion binding"/>
    <property type="evidence" value="ECO:0007669"/>
    <property type="project" value="UniProtKB-KW"/>
</dbReference>
<organism evidence="11 12">
    <name type="scientific">Vigna radiata var. radiata</name>
    <name type="common">Mung bean</name>
    <name type="synonym">Phaseolus aureus</name>
    <dbReference type="NCBI Taxonomy" id="3916"/>
    <lineage>
        <taxon>Eukaryota</taxon>
        <taxon>Viridiplantae</taxon>
        <taxon>Streptophyta</taxon>
        <taxon>Embryophyta</taxon>
        <taxon>Tracheophyta</taxon>
        <taxon>Spermatophyta</taxon>
        <taxon>Magnoliopsida</taxon>
        <taxon>eudicotyledons</taxon>
        <taxon>Gunneridae</taxon>
        <taxon>Pentapetalae</taxon>
        <taxon>rosids</taxon>
        <taxon>fabids</taxon>
        <taxon>Fabales</taxon>
        <taxon>Fabaceae</taxon>
        <taxon>Papilionoideae</taxon>
        <taxon>50 kb inversion clade</taxon>
        <taxon>NPAAA clade</taxon>
        <taxon>indigoferoid/millettioid clade</taxon>
        <taxon>Phaseoleae</taxon>
        <taxon>Vigna</taxon>
    </lineage>
</organism>
<dbReference type="KEGG" id="vra:106753054"/>
<dbReference type="GO" id="GO:0004518">
    <property type="term" value="F:nuclease activity"/>
    <property type="evidence" value="ECO:0007669"/>
    <property type="project" value="UniProtKB-KW"/>
</dbReference>
<evidence type="ECO:0000313" key="11">
    <source>
        <dbReference type="Proteomes" id="UP000087766"/>
    </source>
</evidence>
<dbReference type="Proteomes" id="UP000087766">
    <property type="component" value="Unplaced"/>
</dbReference>
<dbReference type="Pfam" id="PF13359">
    <property type="entry name" value="DDE_Tnp_4"/>
    <property type="match status" value="1"/>
</dbReference>
<dbReference type="RefSeq" id="XP_014490327.1">
    <property type="nucleotide sequence ID" value="XM_014634841.1"/>
</dbReference>
<evidence type="ECO:0000256" key="7">
    <source>
        <dbReference type="ARBA" id="ARBA00023242"/>
    </source>
</evidence>
<dbReference type="InterPro" id="IPR027806">
    <property type="entry name" value="HARBI1_dom"/>
</dbReference>
<evidence type="ECO:0000256" key="2">
    <source>
        <dbReference type="ARBA" id="ARBA00004123"/>
    </source>
</evidence>
<dbReference type="GO" id="GO:0016787">
    <property type="term" value="F:hydrolase activity"/>
    <property type="evidence" value="ECO:0007669"/>
    <property type="project" value="UniProtKB-KW"/>
</dbReference>
<dbReference type="PANTHER" id="PTHR22930">
    <property type="match status" value="1"/>
</dbReference>
<evidence type="ECO:0000256" key="4">
    <source>
        <dbReference type="ARBA" id="ARBA00022722"/>
    </source>
</evidence>
<dbReference type="GeneID" id="106753054"/>
<comment type="cofactor">
    <cofactor evidence="1">
        <name>a divalent metal cation</name>
        <dbReference type="ChEBI" id="CHEBI:60240"/>
    </cofactor>
</comment>
<name>A0A1S3T989_VIGRR</name>
<dbReference type="OrthoDB" id="1699974at2759"/>
<dbReference type="Pfam" id="PF26138">
    <property type="entry name" value="DUF8040"/>
    <property type="match status" value="1"/>
</dbReference>
<keyword evidence="4" id="KW-0540">Nuclease</keyword>
<evidence type="ECO:0000259" key="10">
    <source>
        <dbReference type="Pfam" id="PF26138"/>
    </source>
</evidence>
<keyword evidence="7" id="KW-0539">Nucleus</keyword>
<protein>
    <submittedName>
        <fullName evidence="12">Nuclease HARBI1</fullName>
    </submittedName>
</protein>
<evidence type="ECO:0000259" key="9">
    <source>
        <dbReference type="Pfam" id="PF13359"/>
    </source>
</evidence>
<accession>A0A1S3T989</accession>
<feature type="region of interest" description="Disordered" evidence="8">
    <location>
        <begin position="381"/>
        <end position="401"/>
    </location>
</feature>
<comment type="similarity">
    <text evidence="3">Belongs to the HARBI1 family.</text>
</comment>
<dbReference type="InterPro" id="IPR058353">
    <property type="entry name" value="DUF8040"/>
</dbReference>
<evidence type="ECO:0000256" key="3">
    <source>
        <dbReference type="ARBA" id="ARBA00006958"/>
    </source>
</evidence>
<evidence type="ECO:0000256" key="8">
    <source>
        <dbReference type="SAM" id="MobiDB-lite"/>
    </source>
</evidence>
<keyword evidence="6" id="KW-0378">Hydrolase</keyword>
<sequence length="420" mass="48446">MEEELDLSDMEREDIGDDVLGVDFNIISIIRRHLEITIALAAVTMLCIVAHALSILEMYSSDSSSVSISLPERDRRREKLMLYLVHTNRCRDIIRMGLEAFINLCERLRSTGLVKDNIRSTVAQQVAQFLHIIGHNVKNRSVSFFFHRSGSTVSRHFHNVLDAVISLEFEFLIQPSGNEVQPYILNNNRFYPYFKDCLGAIDGTHVRVKVPRSDAPRFRGRKDWPTQNVFAACDFDMKFTYVLAGWEGTASDSRILKNALDRDDPLVIPQGKYYLGDAGFMLKSTVLTPYRGARYHLKEYTRRGPQNARELFNHRHSSLRNVIERTFGVLKKRFPIIASGTEPHYELETMTEIILACCILHNFLRSVDHDDSLLHEVDNELTEREEHNVSSSQVREEDHRMGSSIRDAIADHMWRDYQNS</sequence>
<reference evidence="12" key="1">
    <citation type="submission" date="2025-08" db="UniProtKB">
        <authorList>
            <consortium name="RefSeq"/>
        </authorList>
    </citation>
    <scope>IDENTIFICATION</scope>
    <source>
        <tissue evidence="12">Leaf</tissue>
    </source>
</reference>
<feature type="domain" description="DDE Tnp4" evidence="9">
    <location>
        <begin position="201"/>
        <end position="362"/>
    </location>
</feature>
<feature type="domain" description="DUF8040" evidence="10">
    <location>
        <begin position="86"/>
        <end position="165"/>
    </location>
</feature>